<protein>
    <submittedName>
        <fullName evidence="2">NAD(P)-binding protein</fullName>
    </submittedName>
</protein>
<dbReference type="AlphaFoldDB" id="A0A9P8J2U5"/>
<dbReference type="InterPro" id="IPR036291">
    <property type="entry name" value="NAD(P)-bd_dom_sf"/>
</dbReference>
<dbReference type="PANTHER" id="PTHR48312">
    <property type="match status" value="1"/>
</dbReference>
<reference evidence="2" key="1">
    <citation type="journal article" date="2021" name="J Fungi (Basel)">
        <title>Virulence traits and population genomics of the black yeast Aureobasidium melanogenum.</title>
        <authorList>
            <person name="Cernosa A."/>
            <person name="Sun X."/>
            <person name="Gostincar C."/>
            <person name="Fang C."/>
            <person name="Gunde-Cimerman N."/>
            <person name="Song Z."/>
        </authorList>
    </citation>
    <scope>NUCLEOTIDE SEQUENCE</scope>
    <source>
        <strain evidence="2">EXF-9911</strain>
    </source>
</reference>
<sequence length="580" mass="64249">MSNKPIFVATHPRACSTAFERVFMTQRDTLQCVHEPFGDAFYFGPERLSVRYEQDQKARAESGFENSTYKTIFDNIMKENEEGKRIFIKDITHYLSPPDGKPASIAPSLMQVKRGVGTNGSNPLTDIANASKGSETNGAVEKSPPYPYATEAEPGNPTVVPTEILNKFHFAFLIRHPKHSIPSYWRCTIPPLDAITGFYNFMPSEAGYDEQRRLFDYLRSCGQIGPKLAGQDGEQKSGVADICVIDADDLLDNPSAILEQFCKSVGIEYSPSMLNWDNEEDHTQAKEAFEKWKGFHEDAINSTELKPRTHKKAEKSDEQLFAEWTEKYGEEAAKIIQQTVADNIKDYEHMKQFAIKVARHLTTKLVASSYTVHSIIRKESQIPELEALGSKPIVQSIEESSVNDLAATIKKHSPNVVIWSAGAGGAIKVFDATAAAGVKRFIIVSAVDIRDRGNKPTPEWYNDDDNAVSKRMWGAIGVYCEAKLAADRDLVTQNGRRKLDYTIVRPGSLNTDKGSGKVAAGRVHLGNSVSREDIAEVIVQCIKNTSTIGLAFDVVGGDTPISQAIEEVASQKIDTFEGHY</sequence>
<name>A0A9P8J2U5_AURME</name>
<dbReference type="InterPro" id="IPR027417">
    <property type="entry name" value="P-loop_NTPase"/>
</dbReference>
<dbReference type="SUPFAM" id="SSF51735">
    <property type="entry name" value="NAD(P)-binding Rossmann-fold domains"/>
    <property type="match status" value="1"/>
</dbReference>
<dbReference type="Gene3D" id="3.40.50.300">
    <property type="entry name" value="P-loop containing nucleotide triphosphate hydrolases"/>
    <property type="match status" value="1"/>
</dbReference>
<dbReference type="PANTHER" id="PTHR48312:SF1">
    <property type="entry name" value="SULFOTRANSFERASE"/>
    <property type="match status" value="1"/>
</dbReference>
<dbReference type="InterPro" id="IPR016040">
    <property type="entry name" value="NAD(P)-bd_dom"/>
</dbReference>
<dbReference type="Proteomes" id="UP000779574">
    <property type="component" value="Unassembled WGS sequence"/>
</dbReference>
<dbReference type="Pfam" id="PF13460">
    <property type="entry name" value="NAD_binding_10"/>
    <property type="match status" value="1"/>
</dbReference>
<proteinExistence type="predicted"/>
<evidence type="ECO:0000313" key="2">
    <source>
        <dbReference type="EMBL" id="KAG9682044.1"/>
    </source>
</evidence>
<evidence type="ECO:0000313" key="3">
    <source>
        <dbReference type="Proteomes" id="UP000779574"/>
    </source>
</evidence>
<feature type="non-terminal residue" evidence="2">
    <location>
        <position position="580"/>
    </location>
</feature>
<accession>A0A9P8J2U5</accession>
<dbReference type="EMBL" id="JAHFXF010000825">
    <property type="protein sequence ID" value="KAG9682044.1"/>
    <property type="molecule type" value="Genomic_DNA"/>
</dbReference>
<feature type="domain" description="NAD(P)-binding" evidence="1">
    <location>
        <begin position="356"/>
        <end position="544"/>
    </location>
</feature>
<dbReference type="OrthoDB" id="2405944at2759"/>
<evidence type="ECO:0000259" key="1">
    <source>
        <dbReference type="Pfam" id="PF13460"/>
    </source>
</evidence>
<dbReference type="SUPFAM" id="SSF52540">
    <property type="entry name" value="P-loop containing nucleoside triphosphate hydrolases"/>
    <property type="match status" value="1"/>
</dbReference>
<dbReference type="Gene3D" id="3.40.50.720">
    <property type="entry name" value="NAD(P)-binding Rossmann-like Domain"/>
    <property type="match status" value="1"/>
</dbReference>
<comment type="caution">
    <text evidence="2">The sequence shown here is derived from an EMBL/GenBank/DDBJ whole genome shotgun (WGS) entry which is preliminary data.</text>
</comment>
<organism evidence="2 3">
    <name type="scientific">Aureobasidium melanogenum</name>
    <name type="common">Aureobasidium pullulans var. melanogenum</name>
    <dbReference type="NCBI Taxonomy" id="46634"/>
    <lineage>
        <taxon>Eukaryota</taxon>
        <taxon>Fungi</taxon>
        <taxon>Dikarya</taxon>
        <taxon>Ascomycota</taxon>
        <taxon>Pezizomycotina</taxon>
        <taxon>Dothideomycetes</taxon>
        <taxon>Dothideomycetidae</taxon>
        <taxon>Dothideales</taxon>
        <taxon>Saccotheciaceae</taxon>
        <taxon>Aureobasidium</taxon>
    </lineage>
</organism>
<reference evidence="2" key="2">
    <citation type="submission" date="2021-08" db="EMBL/GenBank/DDBJ databases">
        <authorList>
            <person name="Gostincar C."/>
            <person name="Sun X."/>
            <person name="Song Z."/>
            <person name="Gunde-Cimerman N."/>
        </authorList>
    </citation>
    <scope>NUCLEOTIDE SEQUENCE</scope>
    <source>
        <strain evidence="2">EXF-9911</strain>
    </source>
</reference>
<gene>
    <name evidence="2" type="ORF">KCU76_g14073</name>
</gene>
<dbReference type="Pfam" id="PF19798">
    <property type="entry name" value="Sulfotransfer_5"/>
    <property type="match status" value="1"/>
</dbReference>